<keyword evidence="11" id="KW-1185">Reference proteome</keyword>
<dbReference type="Gene3D" id="3.20.20.220">
    <property type="match status" value="2"/>
</dbReference>
<evidence type="ECO:0000313" key="10">
    <source>
        <dbReference type="EMBL" id="KAL3792599.1"/>
    </source>
</evidence>
<dbReference type="NCBIfam" id="TIGR00677">
    <property type="entry name" value="fadh2_euk"/>
    <property type="match status" value="1"/>
</dbReference>
<accession>A0ABD3PYH3</accession>
<evidence type="ECO:0000256" key="8">
    <source>
        <dbReference type="SAM" id="MobiDB-lite"/>
    </source>
</evidence>
<keyword evidence="5" id="KW-0274">FAD</keyword>
<comment type="caution">
    <text evidence="10">The sequence shown here is derived from an EMBL/GenBank/DDBJ whole genome shotgun (WGS) entry which is preliminary data.</text>
</comment>
<gene>
    <name evidence="10" type="ORF">HJC23_005569</name>
</gene>
<dbReference type="Pfam" id="PF21895">
    <property type="entry name" value="MTHFR_C"/>
    <property type="match status" value="1"/>
</dbReference>
<dbReference type="GO" id="GO:0044281">
    <property type="term" value="P:small molecule metabolic process"/>
    <property type="evidence" value="ECO:0007669"/>
    <property type="project" value="UniProtKB-ARBA"/>
</dbReference>
<evidence type="ECO:0000256" key="4">
    <source>
        <dbReference type="ARBA" id="ARBA00022630"/>
    </source>
</evidence>
<evidence type="ECO:0000256" key="7">
    <source>
        <dbReference type="ARBA" id="ARBA00023002"/>
    </source>
</evidence>
<keyword evidence="7" id="KW-0560">Oxidoreductase</keyword>
<evidence type="ECO:0000256" key="3">
    <source>
        <dbReference type="ARBA" id="ARBA00006743"/>
    </source>
</evidence>
<reference evidence="10 11" key="1">
    <citation type="journal article" date="2020" name="G3 (Bethesda)">
        <title>Improved Reference Genome for Cyclotella cryptica CCMP332, a Model for Cell Wall Morphogenesis, Salinity Adaptation, and Lipid Production in Diatoms (Bacillariophyta).</title>
        <authorList>
            <person name="Roberts W.R."/>
            <person name="Downey K.M."/>
            <person name="Ruck E.C."/>
            <person name="Traller J.C."/>
            <person name="Alverson A.J."/>
        </authorList>
    </citation>
    <scope>NUCLEOTIDE SEQUENCE [LARGE SCALE GENOMIC DNA]</scope>
    <source>
        <strain evidence="10 11">CCMP332</strain>
    </source>
</reference>
<keyword evidence="6" id="KW-0521">NADP</keyword>
<dbReference type="CDD" id="cd00537">
    <property type="entry name" value="MTHFR"/>
    <property type="match status" value="1"/>
</dbReference>
<comment type="pathway">
    <text evidence="2">One-carbon metabolism; tetrahydrofolate interconversion.</text>
</comment>
<dbReference type="FunFam" id="3.20.20.220:FF:000002">
    <property type="entry name" value="Methylenetetrahydrofolate reductase"/>
    <property type="match status" value="1"/>
</dbReference>
<name>A0ABD3PYH3_9STRA</name>
<feature type="compositionally biased region" description="Basic and acidic residues" evidence="8">
    <location>
        <begin position="588"/>
        <end position="602"/>
    </location>
</feature>
<evidence type="ECO:0000256" key="6">
    <source>
        <dbReference type="ARBA" id="ARBA00022857"/>
    </source>
</evidence>
<organism evidence="10 11">
    <name type="scientific">Cyclotella cryptica</name>
    <dbReference type="NCBI Taxonomy" id="29204"/>
    <lineage>
        <taxon>Eukaryota</taxon>
        <taxon>Sar</taxon>
        <taxon>Stramenopiles</taxon>
        <taxon>Ochrophyta</taxon>
        <taxon>Bacillariophyta</taxon>
        <taxon>Coscinodiscophyceae</taxon>
        <taxon>Thalassiosirophycidae</taxon>
        <taxon>Stephanodiscales</taxon>
        <taxon>Stephanodiscaceae</taxon>
        <taxon>Cyclotella</taxon>
    </lineage>
</organism>
<comment type="cofactor">
    <cofactor evidence="1">
        <name>FAD</name>
        <dbReference type="ChEBI" id="CHEBI:57692"/>
    </cofactor>
</comment>
<proteinExistence type="inferred from homology"/>
<dbReference type="EMBL" id="JABMIG020000100">
    <property type="protein sequence ID" value="KAL3792599.1"/>
    <property type="molecule type" value="Genomic_DNA"/>
</dbReference>
<dbReference type="InterPro" id="IPR003171">
    <property type="entry name" value="Mehydrof_redctse-like"/>
</dbReference>
<dbReference type="PANTHER" id="PTHR45754:SF3">
    <property type="entry name" value="METHYLENETETRAHYDROFOLATE REDUCTASE (NADPH)"/>
    <property type="match status" value="1"/>
</dbReference>
<evidence type="ECO:0000256" key="2">
    <source>
        <dbReference type="ARBA" id="ARBA00004777"/>
    </source>
</evidence>
<comment type="similarity">
    <text evidence="3">Belongs to the methylenetetrahydrofolate reductase family.</text>
</comment>
<keyword evidence="4" id="KW-0285">Flavoprotein</keyword>
<dbReference type="Pfam" id="PF02219">
    <property type="entry name" value="MTHFR"/>
    <property type="match status" value="2"/>
</dbReference>
<evidence type="ECO:0000256" key="5">
    <source>
        <dbReference type="ARBA" id="ARBA00022827"/>
    </source>
</evidence>
<feature type="region of interest" description="Disordered" evidence="8">
    <location>
        <begin position="586"/>
        <end position="618"/>
    </location>
</feature>
<feature type="domain" description="MTHFR SAM-binding regulatory" evidence="9">
    <location>
        <begin position="625"/>
        <end position="901"/>
    </location>
</feature>
<feature type="compositionally biased region" description="Polar residues" evidence="8">
    <location>
        <begin position="426"/>
        <end position="439"/>
    </location>
</feature>
<dbReference type="PANTHER" id="PTHR45754">
    <property type="entry name" value="METHYLENETETRAHYDROFOLATE REDUCTASE"/>
    <property type="match status" value="1"/>
</dbReference>
<evidence type="ECO:0000259" key="9">
    <source>
        <dbReference type="Pfam" id="PF21895"/>
    </source>
</evidence>
<dbReference type="AlphaFoldDB" id="A0ABD3PYH3"/>
<protein>
    <recommendedName>
        <fullName evidence="9">MTHFR SAM-binding regulatory domain-containing protein</fullName>
    </recommendedName>
</protein>
<sequence length="925" mass="103200">MVLRVTGISCSLPTSVIHRGQLKFDAQDTASDVQGPLFCSVYCLLHTHSKVGSSTTASSSLLSGGLHCLKMTRIMDKIRSRRKEHMKLRASQSINGPDGDGAPATPPSFYYSLEFFPPKTEPGLENLLTRIDRMCRRLDPLFISITWGANGSTLSRTLAIASHAQRFACVDVLLHLSCTGLSREKLAHVLSMAKSAGVQNILALRGDPPKGKRSWAEGDVSGGECDRAIDLVKLIRKLHGNYFSVGVAGHPEGHPSSSKGEEGRAAEMRHLKEKMDAGADFIITQFFYDVHVFLDYVKRCRRAGIEAPIIPGIMPIQSFSSLMKMTQFCGISVPNSVSERLYPIQHDDEAVKEIGCDICSIMCRTILKANNDDPNIDTLVDGFHFYTLNLERSTTRILIDLDAADFITSRSASPSVILEHTDSESKLQSGDSISHNDMNGNRKERAGSISELARSNRRLLPWKPSTMENRSKEAVRPINWSNRPHSYVMRTDDWDEFCGISVPNYVSERLYPIQHDDEAVKEIGCDICSIMCRTILKANNDDPNIDTLVDGFHFYTLNLERGTTRILIDLDATDFITSRSASPSVLLEHADSESKQQSDESSHNNVNGNRKERAGSISELARSNRRLLPWKPSTMENRSKEAVRPINWSNRPHSYVVRTDDWDEFPNGRWGDATSPAFGDLSEISHFYSFTLGSDDDRRAMLGHCPLHESDVFEVFARYVEGTVPHIPWCETPLQPESFLIQPQLAKLNRFGLLTVNSQPPVDGASSSHPAFGWGGKGGKVYQKAYFECFVSPDKTNRLSQMVTKHPSINMYAINNAGQDLRVGVEEGGVTALTWGVFPNREILQPTIFDPDIFLIWAEEAFSLWSTMWLNLYDYGSESYELIERIRDTYYLVALIDNDFSSGGEDGSEFVLLDLLLEVGKGAIS</sequence>
<dbReference type="SUPFAM" id="SSF51730">
    <property type="entry name" value="FAD-linked oxidoreductase"/>
    <property type="match status" value="2"/>
</dbReference>
<dbReference type="InterPro" id="IPR004621">
    <property type="entry name" value="Fadh2_euk"/>
</dbReference>
<evidence type="ECO:0000256" key="1">
    <source>
        <dbReference type="ARBA" id="ARBA00001974"/>
    </source>
</evidence>
<feature type="region of interest" description="Disordered" evidence="8">
    <location>
        <begin position="418"/>
        <end position="447"/>
    </location>
</feature>
<dbReference type="GO" id="GO:0004489">
    <property type="term" value="F:methylenetetrahydrofolate reductase [NAD(P)H] activity"/>
    <property type="evidence" value="ECO:0007669"/>
    <property type="project" value="UniProtKB-ARBA"/>
</dbReference>
<evidence type="ECO:0000313" key="11">
    <source>
        <dbReference type="Proteomes" id="UP001516023"/>
    </source>
</evidence>
<dbReference type="InterPro" id="IPR029041">
    <property type="entry name" value="FAD-linked_oxidoreductase-like"/>
</dbReference>
<dbReference type="InterPro" id="IPR053806">
    <property type="entry name" value="MTHFR_C"/>
</dbReference>
<dbReference type="Proteomes" id="UP001516023">
    <property type="component" value="Unassembled WGS sequence"/>
</dbReference>